<dbReference type="GO" id="GO:0050518">
    <property type="term" value="F:2-C-methyl-D-erythritol 4-phosphate cytidylyltransferase activity"/>
    <property type="evidence" value="ECO:0007669"/>
    <property type="project" value="UniProtKB-UniRule"/>
</dbReference>
<dbReference type="PANTHER" id="PTHR32125:SF4">
    <property type="entry name" value="2-C-METHYL-D-ERYTHRITOL 4-PHOSPHATE CYTIDYLYLTRANSFERASE, CHLOROPLASTIC"/>
    <property type="match status" value="1"/>
</dbReference>
<keyword evidence="1 3" id="KW-0808">Transferase</keyword>
<dbReference type="AlphaFoldDB" id="A0A5S9PEC7"/>
<dbReference type="EMBL" id="CACSII010000010">
    <property type="protein sequence ID" value="CAA0102320.1"/>
    <property type="molecule type" value="Genomic_DNA"/>
</dbReference>
<dbReference type="OrthoDB" id="9806837at2"/>
<dbReference type="EC" id="2.7.7.60" evidence="3"/>
<dbReference type="UniPathway" id="UPA00056">
    <property type="reaction ID" value="UER00093"/>
</dbReference>
<keyword evidence="3" id="KW-0414">Isoprene biosynthesis</keyword>
<comment type="similarity">
    <text evidence="3">Belongs to the IspD/TarI cytidylyltransferase family. IspD subfamily.</text>
</comment>
<proteinExistence type="inferred from homology"/>
<evidence type="ECO:0000256" key="3">
    <source>
        <dbReference type="HAMAP-Rule" id="MF_00108"/>
    </source>
</evidence>
<reference evidence="4 5" key="1">
    <citation type="submission" date="2019-11" db="EMBL/GenBank/DDBJ databases">
        <authorList>
            <person name="Holert J."/>
        </authorList>
    </citation>
    <scope>NUCLEOTIDE SEQUENCE [LARGE SCALE GENOMIC DNA]</scope>
    <source>
        <strain evidence="4">BC5_2</strain>
    </source>
</reference>
<protein>
    <recommendedName>
        <fullName evidence="3">2-C-methyl-D-erythritol 4-phosphate cytidylyltransferase</fullName>
        <ecNumber evidence="3">2.7.7.60</ecNumber>
    </recommendedName>
    <alternativeName>
        <fullName evidence="3">4-diphosphocytidyl-2C-methyl-D-erythritol synthase</fullName>
    </alternativeName>
    <alternativeName>
        <fullName evidence="3">MEP cytidylyltransferase</fullName>
        <shortName evidence="3">MCT</shortName>
    </alternativeName>
</protein>
<dbReference type="FunFam" id="3.90.550.10:FF:000003">
    <property type="entry name" value="2-C-methyl-D-erythritol 4-phosphate cytidylyltransferase"/>
    <property type="match status" value="1"/>
</dbReference>
<feature type="site" description="Positions MEP for the nucleophilic attack" evidence="3">
    <location>
        <position position="165"/>
    </location>
</feature>
<comment type="catalytic activity">
    <reaction evidence="3">
        <text>2-C-methyl-D-erythritol 4-phosphate + CTP + H(+) = 4-CDP-2-C-methyl-D-erythritol + diphosphate</text>
        <dbReference type="Rhea" id="RHEA:13429"/>
        <dbReference type="ChEBI" id="CHEBI:15378"/>
        <dbReference type="ChEBI" id="CHEBI:33019"/>
        <dbReference type="ChEBI" id="CHEBI:37563"/>
        <dbReference type="ChEBI" id="CHEBI:57823"/>
        <dbReference type="ChEBI" id="CHEBI:58262"/>
        <dbReference type="EC" id="2.7.7.60"/>
    </reaction>
</comment>
<dbReference type="SUPFAM" id="SSF53448">
    <property type="entry name" value="Nucleotide-diphospho-sugar transferases"/>
    <property type="match status" value="1"/>
</dbReference>
<keyword evidence="2 3" id="KW-0548">Nucleotidyltransferase</keyword>
<feature type="site" description="Transition state stabilizer" evidence="3">
    <location>
        <position position="26"/>
    </location>
</feature>
<dbReference type="InterPro" id="IPR034683">
    <property type="entry name" value="IspD/TarI"/>
</dbReference>
<gene>
    <name evidence="3 4" type="primary">ispD</name>
    <name evidence="4" type="ORF">DPBNPPHM_03992</name>
</gene>
<dbReference type="PANTHER" id="PTHR32125">
    <property type="entry name" value="2-C-METHYL-D-ERYTHRITOL 4-PHOSPHATE CYTIDYLYLTRANSFERASE, CHLOROPLASTIC"/>
    <property type="match status" value="1"/>
</dbReference>
<feature type="site" description="Transition state stabilizer" evidence="3">
    <location>
        <position position="19"/>
    </location>
</feature>
<comment type="pathway">
    <text evidence="3">Isoprenoid biosynthesis; isopentenyl diphosphate biosynthesis via DXP pathway; isopentenyl diphosphate from 1-deoxy-D-xylulose 5-phosphate: step 2/6.</text>
</comment>
<dbReference type="NCBIfam" id="TIGR00453">
    <property type="entry name" value="ispD"/>
    <property type="match status" value="1"/>
</dbReference>
<dbReference type="InterPro" id="IPR001228">
    <property type="entry name" value="IspD"/>
</dbReference>
<organism evidence="4 5">
    <name type="scientific">BD1-7 clade bacterium</name>
    <dbReference type="NCBI Taxonomy" id="2029982"/>
    <lineage>
        <taxon>Bacteria</taxon>
        <taxon>Pseudomonadati</taxon>
        <taxon>Pseudomonadota</taxon>
        <taxon>Gammaproteobacteria</taxon>
        <taxon>Cellvibrionales</taxon>
        <taxon>Spongiibacteraceae</taxon>
        <taxon>BD1-7 clade</taxon>
    </lineage>
</organism>
<feature type="site" description="Positions MEP for the nucleophilic attack" evidence="3">
    <location>
        <position position="221"/>
    </location>
</feature>
<sequence>MISRPSIWLVIPCAGKGKRFGSDTPKQYLPFLNATVVEKTLDRFLCRDDIAGIVLAVSADDQWIQTVVERIGKIKPVYTVTGGSERVDSVFNALQWLLGLQSPANENDYVAVHDAARPCVRQSRLDALFAAALEQDDGALLARPVADTVKWAADSGSEVDRTLDRNRVHLAHTPQVFPLSVLFDAIKNASAANTVLTDDCSAMEWAGFQPRLVPDTPENLKITQSGDLALAEFFYSHIESELD</sequence>
<dbReference type="InterPro" id="IPR050088">
    <property type="entry name" value="IspD/TarI_cytidylyltransf_bact"/>
</dbReference>
<name>A0A5S9PEC7_9GAMM</name>
<dbReference type="CDD" id="cd02516">
    <property type="entry name" value="CDP-ME_synthetase"/>
    <property type="match status" value="1"/>
</dbReference>
<evidence type="ECO:0000256" key="2">
    <source>
        <dbReference type="ARBA" id="ARBA00022695"/>
    </source>
</evidence>
<dbReference type="Pfam" id="PF01128">
    <property type="entry name" value="IspD"/>
    <property type="match status" value="1"/>
</dbReference>
<accession>A0A5S9PEC7</accession>
<evidence type="ECO:0000256" key="1">
    <source>
        <dbReference type="ARBA" id="ARBA00022679"/>
    </source>
</evidence>
<dbReference type="InterPro" id="IPR029044">
    <property type="entry name" value="Nucleotide-diphossugar_trans"/>
</dbReference>
<comment type="function">
    <text evidence="3">Catalyzes the formation of 4-diphosphocytidyl-2-C-methyl-D-erythritol from CTP and 2-C-methyl-D-erythritol 4-phosphate (MEP).</text>
</comment>
<dbReference type="Gene3D" id="3.90.550.10">
    <property type="entry name" value="Spore Coat Polysaccharide Biosynthesis Protein SpsA, Chain A"/>
    <property type="match status" value="1"/>
</dbReference>
<evidence type="ECO:0000313" key="5">
    <source>
        <dbReference type="Proteomes" id="UP000434580"/>
    </source>
</evidence>
<dbReference type="HAMAP" id="MF_00108">
    <property type="entry name" value="IspD"/>
    <property type="match status" value="1"/>
</dbReference>
<dbReference type="Proteomes" id="UP000434580">
    <property type="component" value="Unassembled WGS sequence"/>
</dbReference>
<dbReference type="GO" id="GO:0019288">
    <property type="term" value="P:isopentenyl diphosphate biosynthetic process, methylerythritol 4-phosphate pathway"/>
    <property type="evidence" value="ECO:0007669"/>
    <property type="project" value="UniProtKB-UniRule"/>
</dbReference>
<evidence type="ECO:0000313" key="4">
    <source>
        <dbReference type="EMBL" id="CAA0102320.1"/>
    </source>
</evidence>